<evidence type="ECO:0000256" key="4">
    <source>
        <dbReference type="SAM" id="MobiDB-lite"/>
    </source>
</evidence>
<dbReference type="PROSITE" id="PS50297">
    <property type="entry name" value="ANK_REP_REGION"/>
    <property type="match status" value="1"/>
</dbReference>
<feature type="region of interest" description="Disordered" evidence="4">
    <location>
        <begin position="1969"/>
        <end position="2011"/>
    </location>
</feature>
<feature type="region of interest" description="Disordered" evidence="4">
    <location>
        <begin position="1115"/>
        <end position="1450"/>
    </location>
</feature>
<feature type="region of interest" description="Disordered" evidence="4">
    <location>
        <begin position="2029"/>
        <end position="2092"/>
    </location>
</feature>
<dbReference type="Gene3D" id="1.25.40.20">
    <property type="entry name" value="Ankyrin repeat-containing domain"/>
    <property type="match status" value="1"/>
</dbReference>
<feature type="compositionally biased region" description="Basic and acidic residues" evidence="4">
    <location>
        <begin position="1644"/>
        <end position="1653"/>
    </location>
</feature>
<dbReference type="InterPro" id="IPR002110">
    <property type="entry name" value="Ankyrin_rpt"/>
</dbReference>
<dbReference type="PROSITE" id="PS50097">
    <property type="entry name" value="BTB"/>
    <property type="match status" value="1"/>
</dbReference>
<feature type="compositionally biased region" description="Polar residues" evidence="4">
    <location>
        <begin position="1801"/>
        <end position="1818"/>
    </location>
</feature>
<feature type="repeat" description="RCC1" evidence="3">
    <location>
        <begin position="391"/>
        <end position="451"/>
    </location>
</feature>
<dbReference type="Pfam" id="PF12796">
    <property type="entry name" value="Ank_2"/>
    <property type="match status" value="1"/>
</dbReference>
<evidence type="ECO:0000313" key="6">
    <source>
        <dbReference type="EMBL" id="KAK5145933.1"/>
    </source>
</evidence>
<feature type="compositionally biased region" description="Low complexity" evidence="4">
    <location>
        <begin position="1851"/>
        <end position="1866"/>
    </location>
</feature>
<proteinExistence type="predicted"/>
<feature type="repeat" description="ANK" evidence="2">
    <location>
        <begin position="125"/>
        <end position="150"/>
    </location>
</feature>
<feature type="compositionally biased region" description="Basic and acidic residues" evidence="4">
    <location>
        <begin position="1528"/>
        <end position="1556"/>
    </location>
</feature>
<dbReference type="PANTHER" id="PTHR22872:SF2">
    <property type="entry name" value="INHIBITOR OF BRUTON TYROSINE KINASE"/>
    <property type="match status" value="1"/>
</dbReference>
<comment type="caution">
    <text evidence="6">The sequence shown here is derived from an EMBL/GenBank/DDBJ whole genome shotgun (WGS) entry which is preliminary data.</text>
</comment>
<dbReference type="Gene3D" id="3.30.710.10">
    <property type="entry name" value="Potassium Channel Kv1.1, Chain A"/>
    <property type="match status" value="1"/>
</dbReference>
<dbReference type="SUPFAM" id="SSF48403">
    <property type="entry name" value="Ankyrin repeat"/>
    <property type="match status" value="1"/>
</dbReference>
<feature type="compositionally biased region" description="Polar residues" evidence="4">
    <location>
        <begin position="1372"/>
        <end position="1386"/>
    </location>
</feature>
<dbReference type="InterPro" id="IPR009091">
    <property type="entry name" value="RCC1/BLIP-II"/>
</dbReference>
<feature type="compositionally biased region" description="Polar residues" evidence="4">
    <location>
        <begin position="1311"/>
        <end position="1325"/>
    </location>
</feature>
<keyword evidence="1" id="KW-0677">Repeat</keyword>
<reference evidence="6 7" key="1">
    <citation type="submission" date="2023-08" db="EMBL/GenBank/DDBJ databases">
        <title>Black Yeasts Isolated from many extreme environments.</title>
        <authorList>
            <person name="Coleine C."/>
            <person name="Stajich J.E."/>
            <person name="Selbmann L."/>
        </authorList>
    </citation>
    <scope>NUCLEOTIDE SEQUENCE [LARGE SCALE GENOMIC DNA]</scope>
    <source>
        <strain evidence="6 7">CCFEE 5386</strain>
    </source>
</reference>
<dbReference type="Pfam" id="PF13540">
    <property type="entry name" value="RCC1_2"/>
    <property type="match status" value="1"/>
</dbReference>
<name>A0ABR0LAG5_9PEZI</name>
<dbReference type="PROSITE" id="PS50088">
    <property type="entry name" value="ANK_REPEAT"/>
    <property type="match status" value="1"/>
</dbReference>
<dbReference type="SUPFAM" id="SSF54695">
    <property type="entry name" value="POZ domain"/>
    <property type="match status" value="1"/>
</dbReference>
<feature type="compositionally biased region" description="Basic and acidic residues" evidence="4">
    <location>
        <begin position="2071"/>
        <end position="2080"/>
    </location>
</feature>
<feature type="domain" description="BTB" evidence="5">
    <location>
        <begin position="889"/>
        <end position="958"/>
    </location>
</feature>
<feature type="compositionally biased region" description="Polar residues" evidence="4">
    <location>
        <begin position="2029"/>
        <end position="2049"/>
    </location>
</feature>
<feature type="region of interest" description="Disordered" evidence="4">
    <location>
        <begin position="193"/>
        <end position="214"/>
    </location>
</feature>
<feature type="compositionally biased region" description="Acidic residues" evidence="4">
    <location>
        <begin position="1670"/>
        <end position="1686"/>
    </location>
</feature>
<dbReference type="Gene3D" id="2.130.10.30">
    <property type="entry name" value="Regulator of chromosome condensation 1/beta-lactamase-inhibitor protein II"/>
    <property type="match status" value="1"/>
</dbReference>
<dbReference type="EMBL" id="JAVRRR010000117">
    <property type="protein sequence ID" value="KAK5145933.1"/>
    <property type="molecule type" value="Genomic_DNA"/>
</dbReference>
<sequence length="2103" mass="228593">MSSSLWKAYYEDDVDAFRQLLLQTTVYNTRPGMGRGGNASAGIGTLAQLGTSPVYTTKGRKGGPATPGSGPHAVGLTKADINWRDAAGLTLLHHAASSTAKHAVEYATALIEHPFIDLYVQDAENGWTALHRAFYFGNVSIARLMLERDAGDALGRTTGHIHQTVGLIKVKDKEGLGPLDLYGATIKDRTLRPELAGRNRSGSDGSDEDRPAMVGDVDEETSNARIAYMSVDGDQLFTLGSNQNVTLGFGDEDDRQFPERINLRRPEHLIRRFYREHLDEHAKLWSTYDSANQPKTTVPASGWIDDLPFVVRSRSLIIQDIHMAKLSTAVLTTDPEANLYMCGHGQGGRLGTGDEQTRFNFACIEGGALAGKRVAVVALGQHHTLALSDEGEIFSWGNNGHGQLGYSLPKATSSDEDPISTVPRQIFGILKRENVEGIAASRIHSVAYTGSSLFTFGKNEGQLGIMDSDARSLETQVTPRKVFVFANYGYAKVQFSLEGFSNYFLKQSFRVTTYDNAPNSILKLTGGGDTVCAMSSRGEVYTFAITQRQDNLASASTTNPAKIRGAITTPQRIWSPKKSSMNARDVGVDADGSIILSTEEGSVWRRTKRANVKIPTISAVGEYKPKDYKFSRVPGLTRVLAVRASAYGAYAAIRWDCDVLKTQIVVEDQALRRDLIPLLSLRKLVEGRDSDEHDDNRHRFWQGSPKIDELKVLKEAVLQSKDIEADLSDLPDRCFGDDSAKYDAVVMTSTSDVAIPVHRFMLTGRTKVLRRGFRDLCETSTFTVPDLAMSELDEDGRVVVKFQGLDILTIIDFVLYLYTDTIIDFWHLTRFAPKMAHRYRQVRTELMKLASKLELGKLEPAVRQMVMPKPCLSMDLEIAFTDPAYFHDGEVVVQLEDGEIRMHSALLRARCPFFEGMFMGRAGGRWVADREVEEDINVDLTHISMKTFQMVQRHIYADTGEELFDGIVSIGLDDFLDTIMDVMSAANELMLDRLSQICQSVIGRYVNARNVCELLNAISPSSVREFKDAALEYLCLNLEAMLQGHHLNELDADLLVELDGIVRENQLACLPFARSGRAEMLLHERHPGLAEAIARNKKRKIDRVTVRSKHQEIDAFVPGSLGDELSTSPLQQKARRRSSNAQSRPESGKTPLKAKASAKDMMFAMDEEERSEPGTPEQSPAIRPMTSPRGLEPIASSPPEDTWYDSKGKILPSPRLGPQASTSVSGAVTPRTPKSPPVAGKTLPSTGVPWTFSPLPAPKTDMKDIMAQDASRRTSSLSQELAAADSGLPATPSSFSLGTARVSQKERKRMQQSQQPPGAVVQSTSKEPETAAPAAGKAGSPWQSVSAVRSPALLPPLGEQSPSGSPKPASLRGSSTPQLTMRQTVANPKPSPPPQKPIIGPAGQGALPQRSTSEFKNPLSAETLRSSAKPPPPQQASNSKPIPQSIRHQPLPEQILGLSMSEIVAYELAAKEDIKAAVAKRDLSEIQAEQEFQEWWEKESARVQEAEMESAAVGGGAGTGAGAGRGRAKSEELVVKEQDLHEQEVELQRKQQERKVSQLGGAPRKVGFAVGSVGDDSDEAGTPQMEGSGLQDDEWTEDSASASPLSTRLNTANNSRRPSVAVDKPPDEEEEVKPQHPNISFHMTEVKQPKQPEKQVQLTAPEADGTPAQSDEDEDAVDMDEAEEERDMPSPKSAPIAPATTHEQPLRDTTPAPEETGEQPPPPHVRSPLHAAKDYPDPVAKRLTSAPLPAPALLSSVSALDDNHSARGSPAPSLRSTRSITGHDGAADHDDKGQDFVSRFLPSTSHPLTSSGTTTAINTPKMGSFQGQNPEEESTLEHAKTGATFQTGPVSPGSTRSASSGATTPAIGRSRIELKMLQDKALADREAAAERQPLVPHHFYDRRNESLKSYLNLMALNRKSSNLNAASDLPLGPEIFQGRFKAVNMELKVVQQFRDPTAEAVKRLQKSRGSKLYSKRGSPLKVATQLKGSKSAVTLPSRTRPAGVATAGGSSNAAISASASTATLPIGAQANSRSPQKSLPSQVATSAIQLSGGDERRAPRRGVSFAGVEPRASRQEGGRDGEDEDQKMGPDAIARMLWDSVGR</sequence>
<keyword evidence="2" id="KW-0040">ANK repeat</keyword>
<protein>
    <recommendedName>
        <fullName evidence="5">BTB domain-containing protein</fullName>
    </recommendedName>
</protein>
<feature type="compositionally biased region" description="Polar residues" evidence="4">
    <location>
        <begin position="1986"/>
        <end position="1997"/>
    </location>
</feature>
<gene>
    <name evidence="6" type="ORF">LTR32_002396</name>
</gene>
<organism evidence="6 7">
    <name type="scientific">Rachicladosporium monterosium</name>
    <dbReference type="NCBI Taxonomy" id="1507873"/>
    <lineage>
        <taxon>Eukaryota</taxon>
        <taxon>Fungi</taxon>
        <taxon>Dikarya</taxon>
        <taxon>Ascomycota</taxon>
        <taxon>Pezizomycotina</taxon>
        <taxon>Dothideomycetes</taxon>
        <taxon>Dothideomycetidae</taxon>
        <taxon>Cladosporiales</taxon>
        <taxon>Cladosporiaceae</taxon>
        <taxon>Rachicladosporium</taxon>
    </lineage>
</organism>
<evidence type="ECO:0000256" key="3">
    <source>
        <dbReference type="PROSITE-ProRule" id="PRU00235"/>
    </source>
</evidence>
<dbReference type="InterPro" id="IPR011333">
    <property type="entry name" value="SKP1/BTB/POZ_sf"/>
</dbReference>
<feature type="region of interest" description="Disordered" evidence="4">
    <location>
        <begin position="1759"/>
        <end position="1870"/>
    </location>
</feature>
<dbReference type="Proteomes" id="UP001308179">
    <property type="component" value="Unassembled WGS sequence"/>
</dbReference>
<feature type="compositionally biased region" description="Basic and acidic residues" evidence="4">
    <location>
        <begin position="1260"/>
        <end position="1272"/>
    </location>
</feature>
<evidence type="ECO:0000256" key="2">
    <source>
        <dbReference type="PROSITE-ProRule" id="PRU00023"/>
    </source>
</evidence>
<dbReference type="SUPFAM" id="SSF50985">
    <property type="entry name" value="RCC1/BLIP-II"/>
    <property type="match status" value="1"/>
</dbReference>
<dbReference type="InterPro" id="IPR036770">
    <property type="entry name" value="Ankyrin_rpt-contain_sf"/>
</dbReference>
<dbReference type="Pfam" id="PF00651">
    <property type="entry name" value="BTB"/>
    <property type="match status" value="1"/>
</dbReference>
<feature type="compositionally biased region" description="Polar residues" evidence="4">
    <location>
        <begin position="1598"/>
        <end position="1617"/>
    </location>
</feature>
<feature type="compositionally biased region" description="Basic and acidic residues" evidence="4">
    <location>
        <begin position="1785"/>
        <end position="1794"/>
    </location>
</feature>
<dbReference type="SMART" id="SM00248">
    <property type="entry name" value="ANK"/>
    <property type="match status" value="2"/>
</dbReference>
<evidence type="ECO:0000256" key="1">
    <source>
        <dbReference type="ARBA" id="ARBA00022737"/>
    </source>
</evidence>
<feature type="repeat" description="RCC1" evidence="3">
    <location>
        <begin position="337"/>
        <end position="390"/>
    </location>
</feature>
<dbReference type="PROSITE" id="PS50012">
    <property type="entry name" value="RCC1_3"/>
    <property type="match status" value="2"/>
</dbReference>
<dbReference type="InterPro" id="IPR000210">
    <property type="entry name" value="BTB/POZ_dom"/>
</dbReference>
<dbReference type="InterPro" id="IPR051625">
    <property type="entry name" value="Signaling_Regulatory_Domain"/>
</dbReference>
<dbReference type="PANTHER" id="PTHR22872">
    <property type="entry name" value="BTK-BINDING PROTEIN-RELATED"/>
    <property type="match status" value="1"/>
</dbReference>
<feature type="compositionally biased region" description="Basic and acidic residues" evidence="4">
    <location>
        <begin position="1731"/>
        <end position="1740"/>
    </location>
</feature>
<feature type="region of interest" description="Disordered" evidence="4">
    <location>
        <begin position="1497"/>
        <end position="1746"/>
    </location>
</feature>
<feature type="compositionally biased region" description="Gly residues" evidence="4">
    <location>
        <begin position="1513"/>
        <end position="1525"/>
    </location>
</feature>
<evidence type="ECO:0000313" key="7">
    <source>
        <dbReference type="Proteomes" id="UP001308179"/>
    </source>
</evidence>
<dbReference type="InterPro" id="IPR000408">
    <property type="entry name" value="Reg_chr_condens"/>
</dbReference>
<evidence type="ECO:0000259" key="5">
    <source>
        <dbReference type="PROSITE" id="PS50097"/>
    </source>
</evidence>
<accession>A0ABR0LAG5</accession>
<keyword evidence="7" id="KW-1185">Reference proteome</keyword>